<evidence type="ECO:0000313" key="2">
    <source>
        <dbReference type="EMBL" id="RNB52385.1"/>
    </source>
</evidence>
<feature type="compositionally biased region" description="Polar residues" evidence="1">
    <location>
        <begin position="126"/>
        <end position="136"/>
    </location>
</feature>
<sequence>MSGTSQTTTATYSCSYFSGRTVTADTVSVSPVALKKGEVIGVTVSPARTGDTIILSVGSGFTVNMYEAAATSGLKFTAPADGSYGLGWSLEASGTRPSSITWSFTCSSGGTSTTIADADRDGVADSSDSCPSTTLPDSVKKPLSGRYSARSTGSFLDGTGVSSGLKVIDTGGCSATQIVKALGLGRTDQQSGITLTTLKNWAATH</sequence>
<keyword evidence="3" id="KW-1185">Reference proteome</keyword>
<evidence type="ECO:0000313" key="3">
    <source>
        <dbReference type="Proteomes" id="UP000275048"/>
    </source>
</evidence>
<proteinExistence type="predicted"/>
<name>A0A3M8APD8_9MICO</name>
<dbReference type="Proteomes" id="UP000275048">
    <property type="component" value="Unassembled WGS sequence"/>
</dbReference>
<evidence type="ECO:0000256" key="1">
    <source>
        <dbReference type="SAM" id="MobiDB-lite"/>
    </source>
</evidence>
<accession>A0A3M8APD8</accession>
<reference evidence="2 3" key="1">
    <citation type="submission" date="2018-10" db="EMBL/GenBank/DDBJ databases">
        <title>Isolation, diversity and antibacterial activity of antinobacteria from the wheat rhizosphere soil.</title>
        <authorList>
            <person name="Sun T."/>
        </authorList>
    </citation>
    <scope>NUCLEOTIDE SEQUENCE [LARGE SCALE GENOMIC DNA]</scope>
    <source>
        <strain evidence="2 3">SJ-23</strain>
    </source>
</reference>
<dbReference type="EMBL" id="RHHB01000001">
    <property type="protein sequence ID" value="RNB52385.1"/>
    <property type="molecule type" value="Genomic_DNA"/>
</dbReference>
<dbReference type="AlphaFoldDB" id="A0A3M8APD8"/>
<protein>
    <submittedName>
        <fullName evidence="2">Uncharacterized protein</fullName>
    </submittedName>
</protein>
<gene>
    <name evidence="2" type="ORF">EDM22_01385</name>
</gene>
<organism evidence="2 3">
    <name type="scientific">Agromyces tardus</name>
    <dbReference type="NCBI Taxonomy" id="2583849"/>
    <lineage>
        <taxon>Bacteria</taxon>
        <taxon>Bacillati</taxon>
        <taxon>Actinomycetota</taxon>
        <taxon>Actinomycetes</taxon>
        <taxon>Micrococcales</taxon>
        <taxon>Microbacteriaceae</taxon>
        <taxon>Agromyces</taxon>
    </lineage>
</organism>
<comment type="caution">
    <text evidence="2">The sequence shown here is derived from an EMBL/GenBank/DDBJ whole genome shotgun (WGS) entry which is preliminary data.</text>
</comment>
<feature type="region of interest" description="Disordered" evidence="1">
    <location>
        <begin position="117"/>
        <end position="146"/>
    </location>
</feature>